<protein>
    <submittedName>
        <fullName evidence="2">Uncharacterized protein</fullName>
    </submittedName>
</protein>
<evidence type="ECO:0000313" key="2">
    <source>
        <dbReference type="EMBL" id="GAA4717940.1"/>
    </source>
</evidence>
<reference evidence="3" key="1">
    <citation type="journal article" date="2019" name="Int. J. Syst. Evol. Microbiol.">
        <title>The Global Catalogue of Microorganisms (GCM) 10K type strain sequencing project: providing services to taxonomists for standard genome sequencing and annotation.</title>
        <authorList>
            <consortium name="The Broad Institute Genomics Platform"/>
            <consortium name="The Broad Institute Genome Sequencing Center for Infectious Disease"/>
            <person name="Wu L."/>
            <person name="Ma J."/>
        </authorList>
    </citation>
    <scope>NUCLEOTIDE SEQUENCE [LARGE SCALE GENOMIC DNA]</scope>
    <source>
        <strain evidence="3">JCM 18063</strain>
    </source>
</reference>
<comment type="caution">
    <text evidence="2">The sequence shown here is derived from an EMBL/GenBank/DDBJ whole genome shotgun (WGS) entry which is preliminary data.</text>
</comment>
<gene>
    <name evidence="2" type="ORF">GCM10023216_02640</name>
</gene>
<evidence type="ECO:0000313" key="3">
    <source>
        <dbReference type="Proteomes" id="UP001500956"/>
    </source>
</evidence>
<dbReference type="EMBL" id="BAABID010000003">
    <property type="protein sequence ID" value="GAA4717940.1"/>
    <property type="molecule type" value="Genomic_DNA"/>
</dbReference>
<feature type="region of interest" description="Disordered" evidence="1">
    <location>
        <begin position="1"/>
        <end position="44"/>
    </location>
</feature>
<evidence type="ECO:0000256" key="1">
    <source>
        <dbReference type="SAM" id="MobiDB-lite"/>
    </source>
</evidence>
<feature type="compositionally biased region" description="Low complexity" evidence="1">
    <location>
        <begin position="35"/>
        <end position="44"/>
    </location>
</feature>
<name>A0ABP8Y0V7_9MICO</name>
<proteinExistence type="predicted"/>
<keyword evidence="3" id="KW-1185">Reference proteome</keyword>
<sequence length="93" mass="10392">MSSNKRSVGDRGIERVPMRDFATDVPPEARRETPTRPSEPVPVTAWVTDGRGRAFEAKGEALAWTSRAVYVRYIDPAGREGFAWVWASAVTRQ</sequence>
<organism evidence="2 3">
    <name type="scientific">Isoptericola chiayiensis</name>
    <dbReference type="NCBI Taxonomy" id="579446"/>
    <lineage>
        <taxon>Bacteria</taxon>
        <taxon>Bacillati</taxon>
        <taxon>Actinomycetota</taxon>
        <taxon>Actinomycetes</taxon>
        <taxon>Micrococcales</taxon>
        <taxon>Promicromonosporaceae</taxon>
        <taxon>Isoptericola</taxon>
    </lineage>
</organism>
<dbReference type="Proteomes" id="UP001500956">
    <property type="component" value="Unassembled WGS sequence"/>
</dbReference>
<feature type="compositionally biased region" description="Basic and acidic residues" evidence="1">
    <location>
        <begin position="7"/>
        <end position="34"/>
    </location>
</feature>
<accession>A0ABP8Y0V7</accession>